<dbReference type="OrthoDB" id="573082at2"/>
<dbReference type="Proteomes" id="UP000062645">
    <property type="component" value="Chromosome"/>
</dbReference>
<sequence>MTEEQSQKRVPARFYKNENGAEPARDWLKELNKEDRTIIGADIKTVEFGWPIGMPTCRPMKDGLFEVRTNLSNGRIARVLFCFFKGEMILLHGFIKKAQKTPPQELTLALKRKRILEAQG</sequence>
<dbReference type="KEGG" id="npz:ACX27_07855"/>
<dbReference type="InterPro" id="IPR009241">
    <property type="entry name" value="HigB-like"/>
</dbReference>
<dbReference type="STRING" id="224013.ACX27_07855"/>
<accession>A0A0M5MGC4</accession>
<dbReference type="Pfam" id="PF05973">
    <property type="entry name" value="Gp49"/>
    <property type="match status" value="1"/>
</dbReference>
<reference evidence="2" key="1">
    <citation type="submission" date="2015-07" db="EMBL/GenBank/DDBJ databases">
        <title>Genome Of Nitrogen-Fixing Cyanobacterium Nostoc piscinale CENA21 From Solimoes/Amazon River Floodplain Sediments And Comparative Genomics To Uncover Biosynthetic Natural Products Potential.</title>
        <authorList>
            <person name="Leao T.F."/>
            <person name="Leao P.N."/>
            <person name="Guimaraes P.I."/>
            <person name="de Melo A.G.C."/>
            <person name="Ramos R.T.J."/>
            <person name="Silva A."/>
            <person name="Fiore M.F."/>
            <person name="Schneider M.P.C."/>
        </authorList>
    </citation>
    <scope>NUCLEOTIDE SEQUENCE [LARGE SCALE GENOMIC DNA]</scope>
    <source>
        <strain evidence="2">CENA21</strain>
    </source>
</reference>
<organism evidence="1 2">
    <name type="scientific">Nostoc piscinale CENA21</name>
    <dbReference type="NCBI Taxonomy" id="224013"/>
    <lineage>
        <taxon>Bacteria</taxon>
        <taxon>Bacillati</taxon>
        <taxon>Cyanobacteriota</taxon>
        <taxon>Cyanophyceae</taxon>
        <taxon>Nostocales</taxon>
        <taxon>Nostocaceae</taxon>
        <taxon>Nostoc</taxon>
    </lineage>
</organism>
<dbReference type="AlphaFoldDB" id="A0A0M5MGC4"/>
<evidence type="ECO:0000313" key="2">
    <source>
        <dbReference type="Proteomes" id="UP000062645"/>
    </source>
</evidence>
<evidence type="ECO:0000313" key="1">
    <source>
        <dbReference type="EMBL" id="ALF52792.1"/>
    </source>
</evidence>
<dbReference type="EMBL" id="CP012036">
    <property type="protein sequence ID" value="ALF52792.1"/>
    <property type="molecule type" value="Genomic_DNA"/>
</dbReference>
<gene>
    <name evidence="1" type="ORF">ACX27_07855</name>
</gene>
<dbReference type="PATRIC" id="fig|224013.5.peg.1906"/>
<evidence type="ECO:0008006" key="3">
    <source>
        <dbReference type="Google" id="ProtNLM"/>
    </source>
</evidence>
<dbReference type="RefSeq" id="WP_062290604.1">
    <property type="nucleotide sequence ID" value="NZ_CP012036.1"/>
</dbReference>
<keyword evidence="2" id="KW-1185">Reference proteome</keyword>
<reference evidence="1 2" key="2">
    <citation type="journal article" date="2016" name="Genome Announc.">
        <title>Draft Genome Sequence of the N2-Fixing Cyanobacterium Nostoc piscinale CENA21, Isolated from the Brazilian Amazon Floodplain.</title>
        <authorList>
            <person name="Leao T."/>
            <person name="Guimaraes P.I."/>
            <person name="de Melo A.G."/>
            <person name="Ramos R.T."/>
            <person name="Leao P.N."/>
            <person name="Silva A."/>
            <person name="Fiore M.F."/>
            <person name="Schneider M.P."/>
        </authorList>
    </citation>
    <scope>NUCLEOTIDE SEQUENCE [LARGE SCALE GENOMIC DNA]</scope>
    <source>
        <strain evidence="1 2">CENA21</strain>
    </source>
</reference>
<protein>
    <recommendedName>
        <fullName evidence="3">Type II toxin-antitoxin system RelE/ParE family toxin</fullName>
    </recommendedName>
</protein>
<name>A0A0M5MGC4_9NOSO</name>
<proteinExistence type="predicted"/>